<dbReference type="Gene3D" id="3.40.50.720">
    <property type="entry name" value="NAD(P)-binding Rossmann-like Domain"/>
    <property type="match status" value="1"/>
</dbReference>
<keyword evidence="4" id="KW-0442">Lipid degradation</keyword>
<evidence type="ECO:0000256" key="1">
    <source>
        <dbReference type="ARBA" id="ARBA00005005"/>
    </source>
</evidence>
<dbReference type="RefSeq" id="WP_099558538.1">
    <property type="nucleotide sequence ID" value="NZ_LT960614.1"/>
</dbReference>
<dbReference type="PANTHER" id="PTHR43612:SF3">
    <property type="entry name" value="TRIFUNCTIONAL ENZYME SUBUNIT ALPHA, MITOCHONDRIAL"/>
    <property type="match status" value="1"/>
</dbReference>
<evidence type="ECO:0000256" key="6">
    <source>
        <dbReference type="ARBA" id="ARBA00023027"/>
    </source>
</evidence>
<name>A0A2C9DDI8_9HYPH</name>
<dbReference type="EMBL" id="LT960614">
    <property type="protein sequence ID" value="SON58326.1"/>
    <property type="molecule type" value="Genomic_DNA"/>
</dbReference>
<comment type="pathway">
    <text evidence="1">Lipid metabolism; fatty acid beta-oxidation.</text>
</comment>
<dbReference type="InterPro" id="IPR036291">
    <property type="entry name" value="NAD(P)-bd_dom_sf"/>
</dbReference>
<keyword evidence="14" id="KW-1185">Reference proteome</keyword>
<gene>
    <name evidence="13" type="primary">fadJ</name>
    <name evidence="13" type="ORF">HDIA_4785</name>
</gene>
<evidence type="ECO:0000256" key="4">
    <source>
        <dbReference type="ARBA" id="ARBA00022963"/>
    </source>
</evidence>
<dbReference type="UniPathway" id="UPA00659"/>
<dbReference type="GO" id="GO:0016509">
    <property type="term" value="F:long-chain (3S)-3-hydroxyacyl-CoA dehydrogenase (NAD+) activity"/>
    <property type="evidence" value="ECO:0007669"/>
    <property type="project" value="TreeGrafter"/>
</dbReference>
<evidence type="ECO:0000256" key="2">
    <source>
        <dbReference type="ARBA" id="ARBA00007005"/>
    </source>
</evidence>
<proteinExistence type="inferred from homology"/>
<dbReference type="Pfam" id="PF00725">
    <property type="entry name" value="3HCDH"/>
    <property type="match status" value="1"/>
</dbReference>
<dbReference type="SUPFAM" id="SSF52096">
    <property type="entry name" value="ClpP/crotonase"/>
    <property type="match status" value="1"/>
</dbReference>
<dbReference type="KEGG" id="hdi:HDIA_4785"/>
<dbReference type="Pfam" id="PF02737">
    <property type="entry name" value="3HCDH_N"/>
    <property type="match status" value="1"/>
</dbReference>
<keyword evidence="3" id="KW-0276">Fatty acid metabolism</keyword>
<dbReference type="AlphaFoldDB" id="A0A2C9DDI8"/>
<dbReference type="FunFam" id="3.40.50.720:FF:000009">
    <property type="entry name" value="Fatty oxidation complex, alpha subunit"/>
    <property type="match status" value="1"/>
</dbReference>
<dbReference type="Proteomes" id="UP000223606">
    <property type="component" value="Chromosome 1"/>
</dbReference>
<evidence type="ECO:0000256" key="8">
    <source>
        <dbReference type="ARBA" id="ARBA00023239"/>
    </source>
</evidence>
<dbReference type="CDD" id="cd06558">
    <property type="entry name" value="crotonase-like"/>
    <property type="match status" value="1"/>
</dbReference>
<evidence type="ECO:0000256" key="5">
    <source>
        <dbReference type="ARBA" id="ARBA00023002"/>
    </source>
</evidence>
<organism evidence="13 14">
    <name type="scientific">Hartmannibacter diazotrophicus</name>
    <dbReference type="NCBI Taxonomy" id="1482074"/>
    <lineage>
        <taxon>Bacteria</taxon>
        <taxon>Pseudomonadati</taxon>
        <taxon>Pseudomonadota</taxon>
        <taxon>Alphaproteobacteria</taxon>
        <taxon>Hyphomicrobiales</taxon>
        <taxon>Pleomorphomonadaceae</taxon>
        <taxon>Hartmannibacter</taxon>
    </lineage>
</organism>
<dbReference type="SUPFAM" id="SSF51735">
    <property type="entry name" value="NAD(P)-binding Rossmann-fold domains"/>
    <property type="match status" value="1"/>
</dbReference>
<dbReference type="InterPro" id="IPR008927">
    <property type="entry name" value="6-PGluconate_DH-like_C_sf"/>
</dbReference>
<keyword evidence="6" id="KW-0520">NAD</keyword>
<dbReference type="GO" id="GO:0006635">
    <property type="term" value="P:fatty acid beta-oxidation"/>
    <property type="evidence" value="ECO:0007669"/>
    <property type="project" value="UniProtKB-UniPathway"/>
</dbReference>
<dbReference type="SUPFAM" id="SSF48179">
    <property type="entry name" value="6-phosphogluconate dehydrogenase C-terminal domain-like"/>
    <property type="match status" value="2"/>
</dbReference>
<evidence type="ECO:0000313" key="13">
    <source>
        <dbReference type="EMBL" id="SON58326.1"/>
    </source>
</evidence>
<dbReference type="Pfam" id="PF00378">
    <property type="entry name" value="ECH_1"/>
    <property type="match status" value="1"/>
</dbReference>
<dbReference type="GO" id="GO:0070403">
    <property type="term" value="F:NAD+ binding"/>
    <property type="evidence" value="ECO:0007669"/>
    <property type="project" value="InterPro"/>
</dbReference>
<evidence type="ECO:0000256" key="7">
    <source>
        <dbReference type="ARBA" id="ARBA00023098"/>
    </source>
</evidence>
<comment type="catalytic activity">
    <reaction evidence="10">
        <text>a (3S)-3-hydroxyacyl-CoA + NAD(+) = a 3-oxoacyl-CoA + NADH + H(+)</text>
        <dbReference type="Rhea" id="RHEA:22432"/>
        <dbReference type="ChEBI" id="CHEBI:15378"/>
        <dbReference type="ChEBI" id="CHEBI:57318"/>
        <dbReference type="ChEBI" id="CHEBI:57540"/>
        <dbReference type="ChEBI" id="CHEBI:57945"/>
        <dbReference type="ChEBI" id="CHEBI:90726"/>
        <dbReference type="EC" id="1.1.1.35"/>
    </reaction>
</comment>
<dbReference type="PANTHER" id="PTHR43612">
    <property type="entry name" value="TRIFUNCTIONAL ENZYME SUBUNIT ALPHA"/>
    <property type="match status" value="1"/>
</dbReference>
<feature type="domain" description="3-hydroxyacyl-CoA dehydrogenase C-terminal" evidence="11">
    <location>
        <begin position="508"/>
        <end position="605"/>
    </location>
</feature>
<dbReference type="InterPro" id="IPR006176">
    <property type="entry name" value="3-OHacyl-CoA_DH_NAD-bd"/>
</dbReference>
<reference evidence="14" key="1">
    <citation type="submission" date="2017-09" db="EMBL/GenBank/DDBJ databases">
        <title>Genome sequence of Nannocystis excedens DSM 71.</title>
        <authorList>
            <person name="Blom J."/>
        </authorList>
    </citation>
    <scope>NUCLEOTIDE SEQUENCE [LARGE SCALE GENOMIC DNA]</scope>
    <source>
        <strain evidence="14">type strain: E19</strain>
    </source>
</reference>
<comment type="similarity">
    <text evidence="2">In the central section; belongs to the 3-hydroxyacyl-CoA dehydrogenase family.</text>
</comment>
<dbReference type="Gene3D" id="3.90.226.10">
    <property type="entry name" value="2-enoyl-CoA Hydratase, Chain A, domain 1"/>
    <property type="match status" value="1"/>
</dbReference>
<evidence type="ECO:0000256" key="3">
    <source>
        <dbReference type="ARBA" id="ARBA00022832"/>
    </source>
</evidence>
<keyword evidence="9" id="KW-0511">Multifunctional enzyme</keyword>
<keyword evidence="8" id="KW-0456">Lyase</keyword>
<keyword evidence="7" id="KW-0443">Lipid metabolism</keyword>
<evidence type="ECO:0000313" key="14">
    <source>
        <dbReference type="Proteomes" id="UP000223606"/>
    </source>
</evidence>
<dbReference type="InterPro" id="IPR006108">
    <property type="entry name" value="3HC_DH_C"/>
</dbReference>
<feature type="domain" description="3-hydroxyacyl-CoA dehydrogenase NAD binding" evidence="12">
    <location>
        <begin position="328"/>
        <end position="505"/>
    </location>
</feature>
<keyword evidence="5" id="KW-0560">Oxidoreductase</keyword>
<protein>
    <submittedName>
        <fullName evidence="13">Fatty acid oxidation complex subunit alpha</fullName>
    </submittedName>
</protein>
<dbReference type="GO" id="GO:0004300">
    <property type="term" value="F:enoyl-CoA hydratase activity"/>
    <property type="evidence" value="ECO:0007669"/>
    <property type="project" value="TreeGrafter"/>
</dbReference>
<evidence type="ECO:0000259" key="11">
    <source>
        <dbReference type="Pfam" id="PF00725"/>
    </source>
</evidence>
<evidence type="ECO:0000256" key="10">
    <source>
        <dbReference type="ARBA" id="ARBA00049556"/>
    </source>
</evidence>
<accession>A0A2C9DDI8</accession>
<dbReference type="InterPro" id="IPR001753">
    <property type="entry name" value="Enoyl-CoA_hydra/iso"/>
</dbReference>
<dbReference type="InterPro" id="IPR050136">
    <property type="entry name" value="FA_oxidation_alpha_subunit"/>
</dbReference>
<evidence type="ECO:0000259" key="12">
    <source>
        <dbReference type="Pfam" id="PF02737"/>
    </source>
</evidence>
<dbReference type="OrthoDB" id="9771883at2"/>
<evidence type="ECO:0000256" key="9">
    <source>
        <dbReference type="ARBA" id="ARBA00023268"/>
    </source>
</evidence>
<dbReference type="InterPro" id="IPR029045">
    <property type="entry name" value="ClpP/crotonase-like_dom_sf"/>
</dbReference>
<dbReference type="Gene3D" id="1.10.1040.50">
    <property type="match status" value="1"/>
</dbReference>
<sequence length="734" mass="78777">MTETHFTLTTDEDGVALFVWDSPGRSMNVFTEAVMDELEAHIEALVKDEAVRGAIIASGKSTFSGGADLSMLQALLGRYHAMAREDQPAAMAWLFTAGARMSRMWRRLETAGKPFVAAVGGTCMGGAFEMALACHGRIAAEGDYVMGLPEVKIGIFPGAGGTQRVMRMADPQAGLTFLLQGQTVAPKKAVALKLFDKVVPAEGLLAEAKAMIMAGLDPVRPWDKHDFRLPGGKVYSPAGFQFWPAANAIYRRETHDNYPGARAILAACYEGLQLPMDQGLRVEARQFAHVLTTTEAASMVRSLFVSMQALSKGARRPKDIPPMTPRRIGVIGAGFMGSGIAHAAAGAGIEVMLIDADRDSAERGKETAAKLVAERVSKRRMTSEDGETLLSRISASDDYSALADCDLVIEAVFEDRTVKAAVMDKAAKAMKADAIFASNTSTLPITSLGANWASPQAMIGLHFFSPVHKMKLVEVILGEKTGDKALAVALDFVRAIGKTPIVVHDSRGFYANRCVMNYLLEAHLMLTEGVPPAMVENVARMAGMPVGPLALNDEVGVDLAWKILQATKADLGETAIDPRQAKLLEEMVVARGRHGRKNGAGFYDYPAKGPKRLWRGIAEIVGEPRAAEDFDVEELKTRLLATQALEAARCIAEGVVTDVREADVGSILGFGFAPFSGGTISYIDGLGTKAFVDMADTLTERHGPRFAPNTLLKEMAATNELFYERFAPPGAPAA</sequence>